<dbReference type="EC" id="2.5.1.19" evidence="8"/>
<keyword evidence="3 8" id="KW-0963">Cytoplasm</keyword>
<dbReference type="PANTHER" id="PTHR21090:SF5">
    <property type="entry name" value="PENTAFUNCTIONAL AROM POLYPEPTIDE"/>
    <property type="match status" value="1"/>
</dbReference>
<comment type="subcellular location">
    <subcellularLocation>
        <location evidence="8">Cytoplasm</location>
    </subcellularLocation>
</comment>
<evidence type="ECO:0000256" key="2">
    <source>
        <dbReference type="ARBA" id="ARBA00009948"/>
    </source>
</evidence>
<feature type="binding site" evidence="8">
    <location>
        <position position="108"/>
    </location>
    <ligand>
        <name>phosphoenolpyruvate</name>
        <dbReference type="ChEBI" id="CHEBI:58702"/>
    </ligand>
</feature>
<feature type="binding site" evidence="8">
    <location>
        <position position="327"/>
    </location>
    <ligand>
        <name>3-phosphoshikimate</name>
        <dbReference type="ChEBI" id="CHEBI:145989"/>
    </ligand>
</feature>
<feature type="binding site" evidence="8">
    <location>
        <position position="183"/>
    </location>
    <ligand>
        <name>3-phosphoshikimate</name>
        <dbReference type="ChEBI" id="CHEBI:145989"/>
    </ligand>
</feature>
<keyword evidence="4 8" id="KW-0028">Amino-acid biosynthesis</keyword>
<evidence type="ECO:0000256" key="3">
    <source>
        <dbReference type="ARBA" id="ARBA00022490"/>
    </source>
</evidence>
<dbReference type="GO" id="GO:0009423">
    <property type="term" value="P:chorismate biosynthetic process"/>
    <property type="evidence" value="ECO:0007669"/>
    <property type="project" value="UniProtKB-UniRule"/>
</dbReference>
<dbReference type="HAMAP" id="MF_00210">
    <property type="entry name" value="EPSP_synth"/>
    <property type="match status" value="1"/>
</dbReference>
<comment type="caution">
    <text evidence="8">Lacks conserved residue(s) required for the propagation of feature annotation.</text>
</comment>
<feature type="binding site" evidence="8">
    <location>
        <position position="136"/>
    </location>
    <ligand>
        <name>phosphoenolpyruvate</name>
        <dbReference type="ChEBI" id="CHEBI:58702"/>
    </ligand>
</feature>
<evidence type="ECO:0000256" key="4">
    <source>
        <dbReference type="ARBA" id="ARBA00022605"/>
    </source>
</evidence>
<dbReference type="PIRSF" id="PIRSF000505">
    <property type="entry name" value="EPSPS"/>
    <property type="match status" value="1"/>
</dbReference>
<comment type="catalytic activity">
    <reaction evidence="7">
        <text>3-phosphoshikimate + phosphoenolpyruvate = 5-O-(1-carboxyvinyl)-3-phosphoshikimate + phosphate</text>
        <dbReference type="Rhea" id="RHEA:21256"/>
        <dbReference type="ChEBI" id="CHEBI:43474"/>
        <dbReference type="ChEBI" id="CHEBI:57701"/>
        <dbReference type="ChEBI" id="CHEBI:58702"/>
        <dbReference type="ChEBI" id="CHEBI:145989"/>
        <dbReference type="EC" id="2.5.1.19"/>
    </reaction>
    <physiologicalReaction direction="left-to-right" evidence="7">
        <dbReference type="Rhea" id="RHEA:21257"/>
    </physiologicalReaction>
</comment>
<feature type="binding site" evidence="8">
    <location>
        <position position="40"/>
    </location>
    <ligand>
        <name>3-phosphoshikimate</name>
        <dbReference type="ChEBI" id="CHEBI:145989"/>
    </ligand>
</feature>
<comment type="function">
    <text evidence="8">Catalyzes the transfer of the enolpyruvyl moiety of phosphoenolpyruvate (PEP) to the 5-hydroxyl of shikimate-3-phosphate (S3P) to produce enolpyruvyl shikimate-3-phosphate and inorganic phosphate.</text>
</comment>
<keyword evidence="6 8" id="KW-0057">Aromatic amino acid biosynthesis</keyword>
<dbReference type="GO" id="GO:0008652">
    <property type="term" value="P:amino acid biosynthetic process"/>
    <property type="evidence" value="ECO:0007669"/>
    <property type="project" value="UniProtKB-KW"/>
</dbReference>
<dbReference type="NCBIfam" id="TIGR01356">
    <property type="entry name" value="aroA"/>
    <property type="match status" value="1"/>
</dbReference>
<organism evidence="10">
    <name type="scientific">Jonesiaceae bacterium BS-20</name>
    <dbReference type="NCBI Taxonomy" id="3120821"/>
    <lineage>
        <taxon>Bacteria</taxon>
        <taxon>Bacillati</taxon>
        <taxon>Actinomycetota</taxon>
        <taxon>Actinomycetes</taxon>
        <taxon>Micrococcales</taxon>
        <taxon>Jonesiaceae</taxon>
    </lineage>
</organism>
<comment type="similarity">
    <text evidence="2 8">Belongs to the EPSP synthase family.</text>
</comment>
<feature type="binding site" evidence="8">
    <location>
        <position position="35"/>
    </location>
    <ligand>
        <name>3-phosphoshikimate</name>
        <dbReference type="ChEBI" id="CHEBI:145989"/>
    </ligand>
</feature>
<accession>A0AAU7DYC9</accession>
<evidence type="ECO:0000256" key="7">
    <source>
        <dbReference type="ARBA" id="ARBA00044633"/>
    </source>
</evidence>
<comment type="subunit">
    <text evidence="8">Monomer.</text>
</comment>
<feature type="active site" description="Proton acceptor" evidence="8">
    <location>
        <position position="327"/>
    </location>
</feature>
<feature type="binding site" evidence="8">
    <location>
        <position position="399"/>
    </location>
    <ligand>
        <name>phosphoenolpyruvate</name>
        <dbReference type="ChEBI" id="CHEBI:58702"/>
    </ligand>
</feature>
<feature type="binding site" evidence="8">
    <location>
        <position position="184"/>
    </location>
    <ligand>
        <name>phosphoenolpyruvate</name>
        <dbReference type="ChEBI" id="CHEBI:58702"/>
    </ligand>
</feature>
<feature type="binding site" evidence="8">
    <location>
        <position position="358"/>
    </location>
    <ligand>
        <name>phosphoenolpyruvate</name>
        <dbReference type="ChEBI" id="CHEBI:58702"/>
    </ligand>
</feature>
<evidence type="ECO:0000256" key="1">
    <source>
        <dbReference type="ARBA" id="ARBA00004811"/>
    </source>
</evidence>
<feature type="domain" description="Enolpyruvate transferase" evidence="9">
    <location>
        <begin position="24"/>
        <end position="431"/>
    </location>
</feature>
<comment type="pathway">
    <text evidence="1 8">Metabolic intermediate biosynthesis; chorismate biosynthesis; chorismate from D-erythrose 4-phosphate and phosphoenolpyruvate: step 6/7.</text>
</comment>
<evidence type="ECO:0000256" key="8">
    <source>
        <dbReference type="HAMAP-Rule" id="MF_00210"/>
    </source>
</evidence>
<dbReference type="Pfam" id="PF00275">
    <property type="entry name" value="EPSP_synthase"/>
    <property type="match status" value="1"/>
</dbReference>
<name>A0AAU7DYC9_9MICO</name>
<feature type="binding site" evidence="8">
    <location>
        <position position="211"/>
    </location>
    <ligand>
        <name>3-phosphoshikimate</name>
        <dbReference type="ChEBI" id="CHEBI:145989"/>
    </ligand>
</feature>
<evidence type="ECO:0000259" key="9">
    <source>
        <dbReference type="Pfam" id="PF00275"/>
    </source>
</evidence>
<dbReference type="GO" id="GO:0005737">
    <property type="term" value="C:cytoplasm"/>
    <property type="evidence" value="ECO:0007669"/>
    <property type="project" value="UniProtKB-SubCell"/>
</dbReference>
<dbReference type="SUPFAM" id="SSF55205">
    <property type="entry name" value="EPT/RTPC-like"/>
    <property type="match status" value="1"/>
</dbReference>
<protein>
    <recommendedName>
        <fullName evidence="8">3-phosphoshikimate 1-carboxyvinyltransferase</fullName>
        <ecNumber evidence="8">2.5.1.19</ecNumber>
    </recommendedName>
    <alternativeName>
        <fullName evidence="8">5-enolpyruvylshikimate-3-phosphate synthase</fullName>
        <shortName evidence="8">EPSP synthase</shortName>
        <shortName evidence="8">EPSPS</shortName>
    </alternativeName>
</protein>
<evidence type="ECO:0000313" key="10">
    <source>
        <dbReference type="EMBL" id="XBH22037.1"/>
    </source>
</evidence>
<dbReference type="CDD" id="cd01556">
    <property type="entry name" value="EPSP_synthase"/>
    <property type="match status" value="1"/>
</dbReference>
<dbReference type="PROSITE" id="PS00104">
    <property type="entry name" value="EPSP_SYNTHASE_1"/>
    <property type="match status" value="1"/>
</dbReference>
<feature type="binding site" evidence="8">
    <location>
        <position position="36"/>
    </location>
    <ligand>
        <name>3-phosphoshikimate</name>
        <dbReference type="ChEBI" id="CHEBI:145989"/>
    </ligand>
</feature>
<evidence type="ECO:0000256" key="6">
    <source>
        <dbReference type="ARBA" id="ARBA00023141"/>
    </source>
</evidence>
<dbReference type="FunFam" id="3.65.10.10:FF:000011">
    <property type="entry name" value="3-phosphoshikimate 1-carboxyvinyltransferase"/>
    <property type="match status" value="1"/>
</dbReference>
<keyword evidence="5 8" id="KW-0808">Transferase</keyword>
<feature type="binding site" evidence="8">
    <location>
        <position position="424"/>
    </location>
    <ligand>
        <name>phosphoenolpyruvate</name>
        <dbReference type="ChEBI" id="CHEBI:58702"/>
    </ligand>
</feature>
<feature type="binding site" evidence="8">
    <location>
        <position position="184"/>
    </location>
    <ligand>
        <name>3-phosphoshikimate</name>
        <dbReference type="ChEBI" id="CHEBI:145989"/>
    </ligand>
</feature>
<dbReference type="PROSITE" id="PS00885">
    <property type="entry name" value="EPSP_SYNTHASE_2"/>
    <property type="match status" value="1"/>
</dbReference>
<proteinExistence type="inferred from homology"/>
<gene>
    <name evidence="8 10" type="primary">aroA</name>
    <name evidence="10" type="ORF">V5R04_02055</name>
</gene>
<dbReference type="InterPro" id="IPR013792">
    <property type="entry name" value="RNA3'P_cycl/enolpyr_Trfase_a/b"/>
</dbReference>
<dbReference type="GO" id="GO:0009073">
    <property type="term" value="P:aromatic amino acid family biosynthetic process"/>
    <property type="evidence" value="ECO:0007669"/>
    <property type="project" value="UniProtKB-KW"/>
</dbReference>
<dbReference type="InterPro" id="IPR006264">
    <property type="entry name" value="EPSP_synthase"/>
</dbReference>
<dbReference type="InterPro" id="IPR023193">
    <property type="entry name" value="EPSP_synthase_CS"/>
</dbReference>
<dbReference type="GO" id="GO:0003866">
    <property type="term" value="F:3-phosphoshikimate 1-carboxyvinyltransferase activity"/>
    <property type="evidence" value="ECO:0007669"/>
    <property type="project" value="UniProtKB-UniRule"/>
</dbReference>
<sequence length="446" mass="46217">MTNQVSASESFPLWPAPTVEVGYGLDATVVVPGSKSLTNRFLVLAALADGPSTLRGTLISRDSELMIAALQQLGAVITPGVDEGEFHITPIVQGTDVGSVTIDCGLAGTVMRFIPAVAALVKGSIVIDGDEAARVRPMAPIIDGLRALGVTVSKDNNGFLPITIEATGVVRGGDIVVDASGSSQFVSGLLLAAPRFENGVSLRHDGKSVPSMPHVDMTVEVLQDAGVAVTQPSSLEWQVAPGPVVATDIHVEPDLSNATPFMAAALVAGGTVRIPAWPSKTTQPGALAPQIFERMGAKCTLSNGVMTITGTGVIHGLGHLDLSAAGELAPTFAALAALADSPTEIHGIAHLRGHETDRLAALTAEFNSLGGQCEEITDGLIITPRPLRPGVFHTYHDHRMATAGTIIGLHYPGIEIENVATTAKTVPGFDKMWQIMLDAQGTPSGQ</sequence>
<dbReference type="EMBL" id="CP146203">
    <property type="protein sequence ID" value="XBH22037.1"/>
    <property type="molecule type" value="Genomic_DNA"/>
</dbReference>
<feature type="binding site" evidence="8">
    <location>
        <position position="354"/>
    </location>
    <ligand>
        <name>3-phosphoshikimate</name>
        <dbReference type="ChEBI" id="CHEBI:145989"/>
    </ligand>
</feature>
<dbReference type="AlphaFoldDB" id="A0AAU7DYC9"/>
<feature type="binding site" evidence="8">
    <location>
        <position position="35"/>
    </location>
    <ligand>
        <name>phosphoenolpyruvate</name>
        <dbReference type="ChEBI" id="CHEBI:58702"/>
    </ligand>
</feature>
<dbReference type="FunFam" id="3.65.10.10:FF:000010">
    <property type="entry name" value="3-phosphoshikimate 1-carboxyvinyltransferase"/>
    <property type="match status" value="1"/>
</dbReference>
<feature type="binding site" evidence="8">
    <location>
        <position position="182"/>
    </location>
    <ligand>
        <name>3-phosphoshikimate</name>
        <dbReference type="ChEBI" id="CHEBI:145989"/>
    </ligand>
</feature>
<dbReference type="PANTHER" id="PTHR21090">
    <property type="entry name" value="AROM/DEHYDROQUINATE SYNTHASE"/>
    <property type="match status" value="1"/>
</dbReference>
<dbReference type="Gene3D" id="3.65.10.10">
    <property type="entry name" value="Enolpyruvate transferase domain"/>
    <property type="match status" value="2"/>
</dbReference>
<evidence type="ECO:0000256" key="5">
    <source>
        <dbReference type="ARBA" id="ARBA00022679"/>
    </source>
</evidence>
<reference evidence="10" key="1">
    <citation type="submission" date="2024-02" db="EMBL/GenBank/DDBJ databases">
        <title>Tomenella chthoni gen. nov. sp. nov., a member of the family Jonesiaceae isolated from bat guano.</title>
        <authorList>
            <person name="Miller S.L."/>
            <person name="King J."/>
            <person name="Sankaranarayanan K."/>
            <person name="Lawson P.A."/>
        </authorList>
    </citation>
    <scope>NUCLEOTIDE SEQUENCE</scope>
    <source>
        <strain evidence="10">BS-20</strain>
    </source>
</reference>
<dbReference type="InterPro" id="IPR036968">
    <property type="entry name" value="Enolpyruvate_Tfrase_sf"/>
</dbReference>
<dbReference type="InterPro" id="IPR001986">
    <property type="entry name" value="Enolpyruvate_Tfrase_dom"/>
</dbReference>